<protein>
    <submittedName>
        <fullName evidence="2">Uncharacterized protein</fullName>
    </submittedName>
</protein>
<evidence type="ECO:0000313" key="2">
    <source>
        <dbReference type="EMBL" id="CAI0472704.1"/>
    </source>
</evidence>
<accession>A0AAV0PNM2</accession>
<dbReference type="EMBL" id="CAMGYJ010000009">
    <property type="protein sequence ID" value="CAI0472704.1"/>
    <property type="molecule type" value="Genomic_DNA"/>
</dbReference>
<reference evidence="2" key="1">
    <citation type="submission" date="2022-08" db="EMBL/GenBank/DDBJ databases">
        <authorList>
            <person name="Gutierrez-Valencia J."/>
        </authorList>
    </citation>
    <scope>NUCLEOTIDE SEQUENCE</scope>
</reference>
<evidence type="ECO:0000256" key="1">
    <source>
        <dbReference type="SAM" id="MobiDB-lite"/>
    </source>
</evidence>
<dbReference type="Proteomes" id="UP001154282">
    <property type="component" value="Unassembled WGS sequence"/>
</dbReference>
<keyword evidence="3" id="KW-1185">Reference proteome</keyword>
<dbReference type="AlphaFoldDB" id="A0AAV0PNM2"/>
<proteinExistence type="predicted"/>
<gene>
    <name evidence="2" type="ORF">LITE_LOCUS39351</name>
</gene>
<evidence type="ECO:0000313" key="3">
    <source>
        <dbReference type="Proteomes" id="UP001154282"/>
    </source>
</evidence>
<name>A0AAV0PNM2_9ROSI</name>
<feature type="compositionally biased region" description="Low complexity" evidence="1">
    <location>
        <begin position="62"/>
        <end position="71"/>
    </location>
</feature>
<dbReference type="PANTHER" id="PTHR37731">
    <property type="entry name" value="PEPTIDE TRANSPORTER FAMILY PROTEIN"/>
    <property type="match status" value="1"/>
</dbReference>
<organism evidence="2 3">
    <name type="scientific">Linum tenue</name>
    <dbReference type="NCBI Taxonomy" id="586396"/>
    <lineage>
        <taxon>Eukaryota</taxon>
        <taxon>Viridiplantae</taxon>
        <taxon>Streptophyta</taxon>
        <taxon>Embryophyta</taxon>
        <taxon>Tracheophyta</taxon>
        <taxon>Spermatophyta</taxon>
        <taxon>Magnoliopsida</taxon>
        <taxon>eudicotyledons</taxon>
        <taxon>Gunneridae</taxon>
        <taxon>Pentapetalae</taxon>
        <taxon>rosids</taxon>
        <taxon>fabids</taxon>
        <taxon>Malpighiales</taxon>
        <taxon>Linaceae</taxon>
        <taxon>Linum</taxon>
    </lineage>
</organism>
<comment type="caution">
    <text evidence="2">The sequence shown here is derived from an EMBL/GenBank/DDBJ whole genome shotgun (WGS) entry which is preliminary data.</text>
</comment>
<feature type="region of interest" description="Disordered" evidence="1">
    <location>
        <begin position="26"/>
        <end position="97"/>
    </location>
</feature>
<feature type="compositionally biased region" description="Polar residues" evidence="1">
    <location>
        <begin position="28"/>
        <end position="44"/>
    </location>
</feature>
<dbReference type="PANTHER" id="PTHR37731:SF1">
    <property type="entry name" value="PEPTIDE TRANSPORTER FAMILY PROTEIN"/>
    <property type="match status" value="1"/>
</dbReference>
<sequence>MKSPVSYTIDDKDLDDAALWAVIDSAEASHSPSASRKQLTTVKQRSFHSPISKRSPPPPSKNPQSSKCNSNAVSPYSDPYRSRPQKMARTCASEASEGTSPLAVVRTPIATTMAYSSPEAYLSPQIGRYVVNDFDDDRSDVSPGSYVRQQHGDQKDLVRHCLNLKFPSVSLFKDYQNAAMAILEKSDYMTISGHPFIKKSVPHCFSLLSVVEGSLTAGAHVRSVRSGSSNQTMTSLAQQKLGQRTKLARTCLELESIAPVQANLTNSKLSHLFSTTGQQSYFNHPVT</sequence>